<evidence type="ECO:0000256" key="2">
    <source>
        <dbReference type="ARBA" id="ARBA00022692"/>
    </source>
</evidence>
<dbReference type="EMBL" id="VYZN01000079">
    <property type="protein sequence ID" value="KAE9523413.1"/>
    <property type="molecule type" value="Genomic_DNA"/>
</dbReference>
<keyword evidence="2 5" id="KW-0812">Transmembrane</keyword>
<gene>
    <name evidence="6" type="ORF">AGLY_015965</name>
</gene>
<feature type="transmembrane region" description="Helical" evidence="5">
    <location>
        <begin position="146"/>
        <end position="169"/>
    </location>
</feature>
<dbReference type="OrthoDB" id="10062876at2759"/>
<evidence type="ECO:0008006" key="8">
    <source>
        <dbReference type="Google" id="ProtNLM"/>
    </source>
</evidence>
<dbReference type="FunFam" id="1.20.1740.10:FF:000095">
    <property type="entry name" value="B(0,+)-type amino acid transporter 1-like"/>
    <property type="match status" value="1"/>
</dbReference>
<name>A0A6G0SYG5_APHGL</name>
<reference evidence="6 7" key="1">
    <citation type="submission" date="2019-08" db="EMBL/GenBank/DDBJ databases">
        <title>The genome of the soybean aphid Biotype 1, its phylome, world population structure and adaptation to the North American continent.</title>
        <authorList>
            <person name="Giordano R."/>
            <person name="Donthu R.K."/>
            <person name="Hernandez A.G."/>
            <person name="Wright C.L."/>
            <person name="Zimin A.V."/>
        </authorList>
    </citation>
    <scope>NUCLEOTIDE SEQUENCE [LARGE SCALE GENOMIC DNA]</scope>
    <source>
        <tissue evidence="6">Whole aphids</tissue>
    </source>
</reference>
<dbReference type="PANTHER" id="PTHR11785">
    <property type="entry name" value="AMINO ACID TRANSPORTER"/>
    <property type="match status" value="1"/>
</dbReference>
<evidence type="ECO:0000256" key="3">
    <source>
        <dbReference type="ARBA" id="ARBA00022989"/>
    </source>
</evidence>
<keyword evidence="3 5" id="KW-1133">Transmembrane helix</keyword>
<dbReference type="Proteomes" id="UP000475862">
    <property type="component" value="Unassembled WGS sequence"/>
</dbReference>
<comment type="caution">
    <text evidence="6">The sequence shown here is derived from an EMBL/GenBank/DDBJ whole genome shotgun (WGS) entry which is preliminary data.</text>
</comment>
<evidence type="ECO:0000256" key="4">
    <source>
        <dbReference type="ARBA" id="ARBA00023136"/>
    </source>
</evidence>
<dbReference type="Pfam" id="PF13520">
    <property type="entry name" value="AA_permease_2"/>
    <property type="match status" value="1"/>
</dbReference>
<dbReference type="InterPro" id="IPR002293">
    <property type="entry name" value="AA/rel_permease1"/>
</dbReference>
<keyword evidence="7" id="KW-1185">Reference proteome</keyword>
<organism evidence="6 7">
    <name type="scientific">Aphis glycines</name>
    <name type="common">Soybean aphid</name>
    <dbReference type="NCBI Taxonomy" id="307491"/>
    <lineage>
        <taxon>Eukaryota</taxon>
        <taxon>Metazoa</taxon>
        <taxon>Ecdysozoa</taxon>
        <taxon>Arthropoda</taxon>
        <taxon>Hexapoda</taxon>
        <taxon>Insecta</taxon>
        <taxon>Pterygota</taxon>
        <taxon>Neoptera</taxon>
        <taxon>Paraneoptera</taxon>
        <taxon>Hemiptera</taxon>
        <taxon>Sternorrhyncha</taxon>
        <taxon>Aphidomorpha</taxon>
        <taxon>Aphidoidea</taxon>
        <taxon>Aphididae</taxon>
        <taxon>Aphidini</taxon>
        <taxon>Aphis</taxon>
        <taxon>Aphis</taxon>
    </lineage>
</organism>
<sequence length="260" mass="29344">MMEMDDKNYLNFVIEELKDPIRNLPRAIAISCILVTVVYVFTNIAFYTTLSPQEVLTSEAVAVTFAERLYGPMAWTIPVFVALSTFGAVNGILLTSSRLFYAGAIEGQMPQILTMIQINRLTPTPAVICICLLSLIYLQISNIYALINYVGFATWLSIGVSVLCIPWLRFTQPDLKRPIKVNMFFPVVYIAATLFVTIIPIIASPVETGRVWMFNDIDQYTSVWCVHFLEKQTYDIPQNRRVFNTLSSNTTDGDHFKIAG</sequence>
<evidence type="ECO:0000313" key="6">
    <source>
        <dbReference type="EMBL" id="KAE9523413.1"/>
    </source>
</evidence>
<evidence type="ECO:0000313" key="7">
    <source>
        <dbReference type="Proteomes" id="UP000475862"/>
    </source>
</evidence>
<protein>
    <recommendedName>
        <fullName evidence="8">Amino acid permease/ SLC12A domain-containing protein</fullName>
    </recommendedName>
</protein>
<feature type="transmembrane region" description="Helical" evidence="5">
    <location>
        <begin position="181"/>
        <end position="203"/>
    </location>
</feature>
<dbReference type="InterPro" id="IPR050598">
    <property type="entry name" value="AminoAcid_Transporter"/>
</dbReference>
<evidence type="ECO:0000256" key="1">
    <source>
        <dbReference type="ARBA" id="ARBA00004141"/>
    </source>
</evidence>
<accession>A0A6G0SYG5</accession>
<dbReference type="GO" id="GO:0016020">
    <property type="term" value="C:membrane"/>
    <property type="evidence" value="ECO:0007669"/>
    <property type="project" value="UniProtKB-SubCell"/>
</dbReference>
<evidence type="ECO:0000256" key="5">
    <source>
        <dbReference type="SAM" id="Phobius"/>
    </source>
</evidence>
<dbReference type="AlphaFoldDB" id="A0A6G0SYG5"/>
<feature type="transmembrane region" description="Helical" evidence="5">
    <location>
        <begin position="121"/>
        <end position="140"/>
    </location>
</feature>
<dbReference type="Gene3D" id="1.20.1740.10">
    <property type="entry name" value="Amino acid/polyamine transporter I"/>
    <property type="match status" value="1"/>
</dbReference>
<feature type="transmembrane region" description="Helical" evidence="5">
    <location>
        <begin position="75"/>
        <end position="101"/>
    </location>
</feature>
<comment type="subcellular location">
    <subcellularLocation>
        <location evidence="1">Membrane</location>
        <topology evidence="1">Multi-pass membrane protein</topology>
    </subcellularLocation>
</comment>
<dbReference type="PANTHER" id="PTHR11785:SF531">
    <property type="entry name" value="LARGE NEUTRAL AMINO ACIDS TRANSPORTER SMALL SUBUNIT 1"/>
    <property type="match status" value="1"/>
</dbReference>
<keyword evidence="4 5" id="KW-0472">Membrane</keyword>
<proteinExistence type="predicted"/>
<dbReference type="GO" id="GO:0015179">
    <property type="term" value="F:L-amino acid transmembrane transporter activity"/>
    <property type="evidence" value="ECO:0007669"/>
    <property type="project" value="TreeGrafter"/>
</dbReference>
<feature type="transmembrane region" description="Helical" evidence="5">
    <location>
        <begin position="27"/>
        <end position="47"/>
    </location>
</feature>